<dbReference type="Proteomes" id="UP000054498">
    <property type="component" value="Unassembled WGS sequence"/>
</dbReference>
<dbReference type="STRING" id="145388.A0A0D2LLX7"/>
<keyword evidence="3" id="KW-1185">Reference proteome</keyword>
<name>A0A0D2LLX7_9CHLO</name>
<organism evidence="2 3">
    <name type="scientific">Monoraphidium neglectum</name>
    <dbReference type="NCBI Taxonomy" id="145388"/>
    <lineage>
        <taxon>Eukaryota</taxon>
        <taxon>Viridiplantae</taxon>
        <taxon>Chlorophyta</taxon>
        <taxon>core chlorophytes</taxon>
        <taxon>Chlorophyceae</taxon>
        <taxon>CS clade</taxon>
        <taxon>Sphaeropleales</taxon>
        <taxon>Selenastraceae</taxon>
        <taxon>Monoraphidium</taxon>
    </lineage>
</organism>
<dbReference type="GeneID" id="25732794"/>
<dbReference type="PANTHER" id="PTHR35688:SF2">
    <property type="entry name" value="NAD(P)-LINKED OXIDOREDUCTASE SUPERFAMILY PROTEIN"/>
    <property type="match status" value="1"/>
</dbReference>
<reference evidence="2 3" key="1">
    <citation type="journal article" date="2013" name="BMC Genomics">
        <title>Reconstruction of the lipid metabolism for the microalga Monoraphidium neglectum from its genome sequence reveals characteristics suitable for biofuel production.</title>
        <authorList>
            <person name="Bogen C."/>
            <person name="Al-Dilaimi A."/>
            <person name="Albersmeier A."/>
            <person name="Wichmann J."/>
            <person name="Grundmann M."/>
            <person name="Rupp O."/>
            <person name="Lauersen K.J."/>
            <person name="Blifernez-Klassen O."/>
            <person name="Kalinowski J."/>
            <person name="Goesmann A."/>
            <person name="Mussgnug J.H."/>
            <person name="Kruse O."/>
        </authorList>
    </citation>
    <scope>NUCLEOTIDE SEQUENCE [LARGE SCALE GENOMIC DNA]</scope>
    <source>
        <strain evidence="2 3">SAG 48.87</strain>
    </source>
</reference>
<dbReference type="OrthoDB" id="3001at2759"/>
<dbReference type="AlphaFoldDB" id="A0A0D2LLX7"/>
<dbReference type="KEGG" id="mng:MNEG_15160"/>
<proteinExistence type="predicted"/>
<gene>
    <name evidence="2" type="ORF">MNEG_15160</name>
</gene>
<dbReference type="EMBL" id="KK105300">
    <property type="protein sequence ID" value="KIY92804.1"/>
    <property type="molecule type" value="Genomic_DNA"/>
</dbReference>
<sequence>MAAAFTPARCVKHVRRAVVVRAAVDEDAELEARLAKLKAGKRETTDAEKKLKRAGGGKLGAPGPKKPVYDFTGETVYWEGSTANGDLALNIALGATLVWLPLSLGAIGRRQFLKYRFTDKRFTVSDSFPGYEGK</sequence>
<evidence type="ECO:0000313" key="2">
    <source>
        <dbReference type="EMBL" id="KIY92804.1"/>
    </source>
</evidence>
<evidence type="ECO:0000313" key="3">
    <source>
        <dbReference type="Proteomes" id="UP000054498"/>
    </source>
</evidence>
<feature type="region of interest" description="Disordered" evidence="1">
    <location>
        <begin position="41"/>
        <end position="61"/>
    </location>
</feature>
<dbReference type="PANTHER" id="PTHR35688">
    <property type="entry name" value="NAD(P)-LINKED OXIDOREDUCTASE SUPERFAMILY PROTEIN"/>
    <property type="match status" value="1"/>
</dbReference>
<evidence type="ECO:0000256" key="1">
    <source>
        <dbReference type="SAM" id="MobiDB-lite"/>
    </source>
</evidence>
<dbReference type="RefSeq" id="XP_013891824.1">
    <property type="nucleotide sequence ID" value="XM_014036370.1"/>
</dbReference>
<protein>
    <submittedName>
        <fullName evidence="2">Uncharacterized protein</fullName>
    </submittedName>
</protein>
<accession>A0A0D2LLX7</accession>